<dbReference type="GO" id="GO:0006032">
    <property type="term" value="P:chitin catabolic process"/>
    <property type="evidence" value="ECO:0007669"/>
    <property type="project" value="UniProtKB-KW"/>
</dbReference>
<feature type="domain" description="GH18" evidence="11">
    <location>
        <begin position="157"/>
        <end position="558"/>
    </location>
</feature>
<dbReference type="Pfam" id="PF00704">
    <property type="entry name" value="Glyco_hydro_18"/>
    <property type="match status" value="1"/>
</dbReference>
<dbReference type="SUPFAM" id="SSF54556">
    <property type="entry name" value="Chitinase insertion domain"/>
    <property type="match status" value="1"/>
</dbReference>
<evidence type="ECO:0000256" key="3">
    <source>
        <dbReference type="ARBA" id="ARBA00012729"/>
    </source>
</evidence>
<keyword evidence="7 9" id="KW-0326">Glycosidase</keyword>
<dbReference type="GO" id="GO:0008843">
    <property type="term" value="F:endochitinase activity"/>
    <property type="evidence" value="ECO:0007669"/>
    <property type="project" value="UniProtKB-EC"/>
</dbReference>
<evidence type="ECO:0000259" key="11">
    <source>
        <dbReference type="PROSITE" id="PS51910"/>
    </source>
</evidence>
<dbReference type="InterPro" id="IPR050314">
    <property type="entry name" value="Glycosyl_Hydrlase_18"/>
</dbReference>
<evidence type="ECO:0000256" key="6">
    <source>
        <dbReference type="ARBA" id="ARBA00023277"/>
    </source>
</evidence>
<evidence type="ECO:0000256" key="1">
    <source>
        <dbReference type="ARBA" id="ARBA00000822"/>
    </source>
</evidence>
<evidence type="ECO:0000256" key="9">
    <source>
        <dbReference type="RuleBase" id="RU000489"/>
    </source>
</evidence>
<comment type="similarity">
    <text evidence="2">Belongs to the glycosyl hydrolase 18 family. Chitinase class II subfamily.</text>
</comment>
<dbReference type="InterPro" id="IPR013783">
    <property type="entry name" value="Ig-like_fold"/>
</dbReference>
<dbReference type="Pfam" id="PF22352">
    <property type="entry name" value="K319L-like_PKD"/>
    <property type="match status" value="1"/>
</dbReference>
<evidence type="ECO:0000256" key="8">
    <source>
        <dbReference type="ARBA" id="ARBA00023326"/>
    </source>
</evidence>
<dbReference type="SMART" id="SM00089">
    <property type="entry name" value="PKD"/>
    <property type="match status" value="3"/>
</dbReference>
<dbReference type="eggNOG" id="COG3325">
    <property type="taxonomic scope" value="Bacteria"/>
</dbReference>
<dbReference type="GO" id="GO:0000272">
    <property type="term" value="P:polysaccharide catabolic process"/>
    <property type="evidence" value="ECO:0007669"/>
    <property type="project" value="UniProtKB-KW"/>
</dbReference>
<dbReference type="Gene3D" id="3.10.50.10">
    <property type="match status" value="1"/>
</dbReference>
<dbReference type="InterPro" id="IPR036573">
    <property type="entry name" value="CBM_sf_5/12"/>
</dbReference>
<dbReference type="InterPro" id="IPR011583">
    <property type="entry name" value="Chitinase_II/V-like_cat"/>
</dbReference>
<keyword evidence="4 9" id="KW-0378">Hydrolase</keyword>
<proteinExistence type="inferred from homology"/>
<organism evidence="12 13">
    <name type="scientific">Rahnella sp. (strain Y9602)</name>
    <dbReference type="NCBI Taxonomy" id="2703885"/>
    <lineage>
        <taxon>Bacteria</taxon>
        <taxon>Pseudomonadati</taxon>
        <taxon>Pseudomonadota</taxon>
        <taxon>Gammaproteobacteria</taxon>
        <taxon>Enterobacterales</taxon>
        <taxon>Yersiniaceae</taxon>
        <taxon>Rahnella</taxon>
    </lineage>
</organism>
<dbReference type="GO" id="GO:0005576">
    <property type="term" value="C:extracellular region"/>
    <property type="evidence" value="ECO:0007669"/>
    <property type="project" value="InterPro"/>
</dbReference>
<keyword evidence="10" id="KW-0732">Signal</keyword>
<keyword evidence="6" id="KW-0119">Carbohydrate metabolism</keyword>
<dbReference type="InterPro" id="IPR003610">
    <property type="entry name" value="CBM5/12"/>
</dbReference>
<sequence precursor="true">MYKTPVTLLALLIGAVLAPVSQAALPGKPTLGADETTFAIIDINQSASAYNQLVTVKNAADVTVTWNLWTGDAGQTAKVLLNGAQVWSGPSGATGSATFAVNKGGRYQLQVALCNSEGCTTSDAKQIVVADTDGSHLLPLTSTLKENNQPYNNKSGKVVGAYFVEWGVYGRGFPVDKIPAQNLTHILYGFTPICGGDGINDSLKSIEGSFQALQRACAGRQDFKVAIHDPWAAVQMPQQGVSEYSAPYKGNFGQLMALKKAYPNLKIVPSIGGWTLSDPFYFMKDKAKRDVFVASVKEFLQTWKFFDGVDIDWEFPGGGGENPALGSTADGDTYVQLMKELRTMLNELSAQTGKTYELSSAISAGRDKIDNVDYSAAQQYMDHIFLMSYDFYGAFSLTTLGHQTALYGSASKPDTDYTTDHGVQALLSQGVTPGKIVVGAAMYGRGWTGVKNFQNNDPFTGTATGPTAGTWENGILDYRQVAKLKANSDWQYKYDAAAEAPYLWKPSTGDLITYDDNRSVVAKGKYVLANQLGGLFAWEIDADNGDILNAMHEGLGNGTGGGTTNLAPLASAGTNQNVTGPLTVTLDGSASRDPENAALTYLWTKVSGPAVTLTNADKAKAQFNVLTTAQDQVWVFQLKVTDPQGLSATAQVQVTNSAVQANQPPVVTLPATMAVTAGNTFALVAQATDANNDPLTYQWTLPAGLSASSLTTSSINVTAPAVTSSTVYPVSVMVSDGKSSTSASLQLTVNPASTGGCGVTTDPAAAQVPAWDSSKIYNTGDAVSYNQLIWKAKYWTQNNPPSRSSDQWQLVSNITLPYDNAATYVQGEMATYGGHNWKAKVWTRGVTPVAGDNWLDLGAVSCP</sequence>
<dbReference type="InterPro" id="IPR014756">
    <property type="entry name" value="Ig_E-set"/>
</dbReference>
<evidence type="ECO:0000256" key="10">
    <source>
        <dbReference type="SAM" id="SignalP"/>
    </source>
</evidence>
<dbReference type="CDD" id="cd12215">
    <property type="entry name" value="ChiC_BD"/>
    <property type="match status" value="2"/>
</dbReference>
<evidence type="ECO:0000313" key="12">
    <source>
        <dbReference type="EMBL" id="ADW75364.1"/>
    </source>
</evidence>
<dbReference type="Proteomes" id="UP000007257">
    <property type="component" value="Chromosome"/>
</dbReference>
<dbReference type="InterPro" id="IPR017853">
    <property type="entry name" value="GH"/>
</dbReference>
<reference evidence="12 13" key="2">
    <citation type="journal article" date="2012" name="J. Bacteriol.">
        <title>Complete Genome Sequence of Rahnella sp. Strain Y9602, a Gammaproteobacterium Isolate from Metal- and Radionuclide-Contaminated Soil.</title>
        <authorList>
            <person name="Martinez R.J."/>
            <person name="Bruce D."/>
            <person name="Detter C."/>
            <person name="Goodwin L.A."/>
            <person name="Han J."/>
            <person name="Han C.S."/>
            <person name="Held B."/>
            <person name="Land M.L."/>
            <person name="Mikhailova N."/>
            <person name="Nolan M."/>
            <person name="Pennacchio L."/>
            <person name="Pitluck S."/>
            <person name="Tapia R."/>
            <person name="Woyke T."/>
            <person name="Sobecky P.A."/>
        </authorList>
    </citation>
    <scope>NUCLEOTIDE SEQUENCE [LARGE SCALE GENOMIC DNA]</scope>
    <source>
        <strain evidence="12 13">Y9602</strain>
    </source>
</reference>
<evidence type="ECO:0000313" key="13">
    <source>
        <dbReference type="Proteomes" id="UP000007257"/>
    </source>
</evidence>
<dbReference type="SUPFAM" id="SSF51445">
    <property type="entry name" value="(Trans)glycosidases"/>
    <property type="match status" value="1"/>
</dbReference>
<dbReference type="EC" id="3.2.1.14" evidence="3"/>
<dbReference type="CDD" id="cd06548">
    <property type="entry name" value="GH18_chitinase"/>
    <property type="match status" value="1"/>
</dbReference>
<dbReference type="InterPro" id="IPR001223">
    <property type="entry name" value="Glyco_hydro18_cat"/>
</dbReference>
<feature type="chain" id="PRO_5002609029" description="chitinase" evidence="10">
    <location>
        <begin position="24"/>
        <end position="863"/>
    </location>
</feature>
<dbReference type="KEGG" id="rah:Rahaq_3775"/>
<dbReference type="Gene3D" id="2.60.40.10">
    <property type="entry name" value="Immunoglobulins"/>
    <property type="match status" value="3"/>
</dbReference>
<dbReference type="eggNOG" id="COG3979">
    <property type="taxonomic scope" value="Bacteria"/>
</dbReference>
<dbReference type="PROSITE" id="PS01095">
    <property type="entry name" value="GH18_1"/>
    <property type="match status" value="1"/>
</dbReference>
<keyword evidence="8" id="KW-0624">Polysaccharide degradation</keyword>
<dbReference type="InterPro" id="IPR022409">
    <property type="entry name" value="PKD/Chitinase_dom"/>
</dbReference>
<dbReference type="EMBL" id="CP002505">
    <property type="protein sequence ID" value="ADW75364.1"/>
    <property type="molecule type" value="Genomic_DNA"/>
</dbReference>
<evidence type="ECO:0000256" key="2">
    <source>
        <dbReference type="ARBA" id="ARBA00009121"/>
    </source>
</evidence>
<accession>A0A0H3FDK8</accession>
<dbReference type="PROSITE" id="PS51910">
    <property type="entry name" value="GH18_2"/>
    <property type="match status" value="1"/>
</dbReference>
<dbReference type="PANTHER" id="PTHR11177">
    <property type="entry name" value="CHITINASE"/>
    <property type="match status" value="1"/>
</dbReference>
<dbReference type="OrthoDB" id="9775889at2"/>
<keyword evidence="5" id="KW-0146">Chitin degradation</keyword>
<dbReference type="InterPro" id="IPR001579">
    <property type="entry name" value="Glyco_hydro_18_chit_AS"/>
</dbReference>
<evidence type="ECO:0000256" key="5">
    <source>
        <dbReference type="ARBA" id="ARBA00023024"/>
    </source>
</evidence>
<dbReference type="SUPFAM" id="SSF81296">
    <property type="entry name" value="E set domains"/>
    <property type="match status" value="1"/>
</dbReference>
<dbReference type="InterPro" id="IPR013540">
    <property type="entry name" value="ChitinaseA_N"/>
</dbReference>
<dbReference type="Gene3D" id="3.20.20.80">
    <property type="entry name" value="Glycosidases"/>
    <property type="match status" value="1"/>
</dbReference>
<dbReference type="GO" id="GO:0030246">
    <property type="term" value="F:carbohydrate binding"/>
    <property type="evidence" value="ECO:0007669"/>
    <property type="project" value="InterPro"/>
</dbReference>
<name>A0A0H3FDK8_RAHSY</name>
<dbReference type="Pfam" id="PF08329">
    <property type="entry name" value="ChitinaseA_N"/>
    <property type="match status" value="1"/>
</dbReference>
<dbReference type="SMART" id="SM00495">
    <property type="entry name" value="ChtBD3"/>
    <property type="match status" value="2"/>
</dbReference>
<dbReference type="PANTHER" id="PTHR11177:SF317">
    <property type="entry name" value="CHITINASE 12-RELATED"/>
    <property type="match status" value="1"/>
</dbReference>
<dbReference type="InterPro" id="IPR035986">
    <property type="entry name" value="PKD_dom_sf"/>
</dbReference>
<dbReference type="SUPFAM" id="SSF49299">
    <property type="entry name" value="PKD domain"/>
    <property type="match status" value="2"/>
</dbReference>
<dbReference type="Gene3D" id="2.10.10.20">
    <property type="entry name" value="Carbohydrate-binding module superfamily 5/12"/>
    <property type="match status" value="2"/>
</dbReference>
<dbReference type="GO" id="GO:0008061">
    <property type="term" value="F:chitin binding"/>
    <property type="evidence" value="ECO:0007669"/>
    <property type="project" value="InterPro"/>
</dbReference>
<dbReference type="AlphaFoldDB" id="A0A0H3FDK8"/>
<dbReference type="HOGENOM" id="CLU_002833_14_0_6"/>
<gene>
    <name evidence="12" type="ordered locus">Rahaq_3775</name>
</gene>
<feature type="signal peptide" evidence="10">
    <location>
        <begin position="1"/>
        <end position="23"/>
    </location>
</feature>
<dbReference type="Pfam" id="PF02839">
    <property type="entry name" value="CBM_5_12"/>
    <property type="match status" value="1"/>
</dbReference>
<reference evidence="13" key="1">
    <citation type="submission" date="2011-01" db="EMBL/GenBank/DDBJ databases">
        <title>Complete sequence of chromosome of Rahnella sp. Y9602.</title>
        <authorList>
            <consortium name="US DOE Joint Genome Institute"/>
            <person name="Lucas S."/>
            <person name="Copeland A."/>
            <person name="Lapidus A."/>
            <person name="Cheng J.-F."/>
            <person name="Goodwin L."/>
            <person name="Pitluck S."/>
            <person name="Lu M."/>
            <person name="Detter J.C."/>
            <person name="Han C."/>
            <person name="Tapia R."/>
            <person name="Land M."/>
            <person name="Hauser L."/>
            <person name="Kyrpides N."/>
            <person name="Ivanova N."/>
            <person name="Ovchinnikova G."/>
            <person name="Pagani I."/>
            <person name="Sobecky P.A."/>
            <person name="Martinez R.J."/>
            <person name="Woyke T."/>
        </authorList>
    </citation>
    <scope>NUCLEOTIDE SEQUENCE [LARGE SCALE GENOMIC DNA]</scope>
    <source>
        <strain evidence="13">Y9602</strain>
    </source>
</reference>
<evidence type="ECO:0000256" key="4">
    <source>
        <dbReference type="ARBA" id="ARBA00022801"/>
    </source>
</evidence>
<dbReference type="RefSeq" id="WP_013577053.1">
    <property type="nucleotide sequence ID" value="NC_015061.1"/>
</dbReference>
<comment type="catalytic activity">
    <reaction evidence="1">
        <text>Random endo-hydrolysis of N-acetyl-beta-D-glucosaminide (1-&gt;4)-beta-linkages in chitin and chitodextrins.</text>
        <dbReference type="EC" id="3.2.1.14"/>
    </reaction>
</comment>
<dbReference type="CDD" id="cd02848">
    <property type="entry name" value="E_set_Chitinase_N"/>
    <property type="match status" value="1"/>
</dbReference>
<dbReference type="SUPFAM" id="SSF51055">
    <property type="entry name" value="Carbohydrate binding domain"/>
    <property type="match status" value="2"/>
</dbReference>
<dbReference type="InterPro" id="IPR029070">
    <property type="entry name" value="Chitinase_insertion_sf"/>
</dbReference>
<protein>
    <recommendedName>
        <fullName evidence="3">chitinase</fullName>
        <ecNumber evidence="3">3.2.1.14</ecNumber>
    </recommendedName>
</protein>
<dbReference type="SMART" id="SM00636">
    <property type="entry name" value="Glyco_18"/>
    <property type="match status" value="1"/>
</dbReference>
<evidence type="ECO:0000256" key="7">
    <source>
        <dbReference type="ARBA" id="ARBA00023295"/>
    </source>
</evidence>